<dbReference type="PANTHER" id="PTHR33823">
    <property type="entry name" value="RNA POLYMERASE-BINDING TRANSCRIPTION FACTOR DKSA-RELATED"/>
    <property type="match status" value="1"/>
</dbReference>
<keyword evidence="7" id="KW-1185">Reference proteome</keyword>
<gene>
    <name evidence="6" type="ORF">UC35_20435</name>
</gene>
<dbReference type="PATRIC" id="fig|94132.3.peg.4169"/>
<evidence type="ECO:0000259" key="5">
    <source>
        <dbReference type="Pfam" id="PF01258"/>
    </source>
</evidence>
<keyword evidence="1" id="KW-0479">Metal-binding</keyword>
<evidence type="ECO:0000256" key="2">
    <source>
        <dbReference type="ARBA" id="ARBA00022771"/>
    </source>
</evidence>
<dbReference type="AlphaFoldDB" id="A0A140HL81"/>
<evidence type="ECO:0000313" key="6">
    <source>
        <dbReference type="EMBL" id="AMO25614.1"/>
    </source>
</evidence>
<protein>
    <recommendedName>
        <fullName evidence="5">Zinc finger DksA/TraR C4-type domain-containing protein</fullName>
    </recommendedName>
</protein>
<organism evidence="6 7">
    <name type="scientific">Ramlibacter tataouinensis</name>
    <dbReference type="NCBI Taxonomy" id="94132"/>
    <lineage>
        <taxon>Bacteria</taxon>
        <taxon>Pseudomonadati</taxon>
        <taxon>Pseudomonadota</taxon>
        <taxon>Betaproteobacteria</taxon>
        <taxon>Burkholderiales</taxon>
        <taxon>Comamonadaceae</taxon>
        <taxon>Ramlibacter</taxon>
    </lineage>
</organism>
<evidence type="ECO:0000256" key="4">
    <source>
        <dbReference type="PROSITE-ProRule" id="PRU00510"/>
    </source>
</evidence>
<dbReference type="SUPFAM" id="SSF57716">
    <property type="entry name" value="Glucocorticoid receptor-like (DNA-binding domain)"/>
    <property type="match status" value="1"/>
</dbReference>
<dbReference type="SUPFAM" id="SSF109635">
    <property type="entry name" value="DnaK suppressor protein DksA, alpha-hairpin domain"/>
    <property type="match status" value="1"/>
</dbReference>
<dbReference type="Proteomes" id="UP000070433">
    <property type="component" value="Chromosome"/>
</dbReference>
<name>A0A140HL81_9BURK</name>
<keyword evidence="3" id="KW-0862">Zinc</keyword>
<dbReference type="GO" id="GO:0008270">
    <property type="term" value="F:zinc ion binding"/>
    <property type="evidence" value="ECO:0007669"/>
    <property type="project" value="UniProtKB-KW"/>
</dbReference>
<evidence type="ECO:0000256" key="1">
    <source>
        <dbReference type="ARBA" id="ARBA00022723"/>
    </source>
</evidence>
<dbReference type="InterPro" id="IPR037187">
    <property type="entry name" value="DnaK_N"/>
</dbReference>
<feature type="zinc finger region" description="dksA C4-type" evidence="4">
    <location>
        <begin position="80"/>
        <end position="104"/>
    </location>
</feature>
<dbReference type="PANTHER" id="PTHR33823:SF4">
    <property type="entry name" value="GENERAL STRESS PROTEIN 16O"/>
    <property type="match status" value="1"/>
</dbReference>
<feature type="domain" description="Zinc finger DksA/TraR C4-type" evidence="5">
    <location>
        <begin position="75"/>
        <end position="110"/>
    </location>
</feature>
<reference evidence="6 7" key="1">
    <citation type="journal article" date="2014" name="Int. J. Syst. Evol. Microbiol.">
        <title>Ramlibacter solisilvae sp. nov., isolated from forest soil, and emended description of the genus Ramlibacter.</title>
        <authorList>
            <person name="Lee H.J."/>
            <person name="Lee S.H."/>
            <person name="Lee S.S."/>
            <person name="Lee J.S."/>
            <person name="Kim Y."/>
            <person name="Kim S.C."/>
            <person name="Jeon C.O."/>
        </authorList>
    </citation>
    <scope>NUCLEOTIDE SEQUENCE [LARGE SCALE GENOMIC DNA]</scope>
    <source>
        <strain evidence="6 7">5-10</strain>
    </source>
</reference>
<dbReference type="InterPro" id="IPR000962">
    <property type="entry name" value="Znf_DskA_TraR"/>
</dbReference>
<accession>A0A140HL81</accession>
<dbReference type="PROSITE" id="PS51128">
    <property type="entry name" value="ZF_DKSA_2"/>
    <property type="match status" value="1"/>
</dbReference>
<dbReference type="Pfam" id="PF01258">
    <property type="entry name" value="zf-dskA_traR"/>
    <property type="match status" value="1"/>
</dbReference>
<dbReference type="Gene3D" id="1.20.120.910">
    <property type="entry name" value="DksA, coiled-coil domain"/>
    <property type="match status" value="1"/>
</dbReference>
<dbReference type="EMBL" id="CP010951">
    <property type="protein sequence ID" value="AMO25614.1"/>
    <property type="molecule type" value="Genomic_DNA"/>
</dbReference>
<keyword evidence="2" id="KW-0863">Zinc-finger</keyword>
<sequence>MSARFRDLLVARARELGEILHHEADGAGEDPTREVGDYKDAAGQEAIAAVDAAHAAHAGRELKQIRAALERIADGSYGQCLDCGEPIDLRRLLALPATPFCTACQSAHEHGGERR</sequence>
<evidence type="ECO:0000313" key="7">
    <source>
        <dbReference type="Proteomes" id="UP000070433"/>
    </source>
</evidence>
<evidence type="ECO:0000256" key="3">
    <source>
        <dbReference type="ARBA" id="ARBA00022833"/>
    </source>
</evidence>
<proteinExistence type="predicted"/>